<dbReference type="InterPro" id="IPR021791">
    <property type="entry name" value="Phage_TAC_11"/>
</dbReference>
<sequence>MTKNNTNRCARQISFAGKVRTFNLNDPKVLAMIAGGAKLKQVSRMITIARLGIGRAPLAGQYGDTPAACHRRFLEKIYSATDVENVITLGLIGGGMAEDEAFALVDEHVVGKPLEANALIASETIAALFADAGDAKA</sequence>
<dbReference type="Pfam" id="PF11836">
    <property type="entry name" value="Phage_TAC_11"/>
    <property type="match status" value="1"/>
</dbReference>
<dbReference type="OrthoDB" id="7509188at2"/>
<organism evidence="1 2">
    <name type="scientific">Nitrobacter vulgaris</name>
    <dbReference type="NCBI Taxonomy" id="29421"/>
    <lineage>
        <taxon>Bacteria</taxon>
        <taxon>Pseudomonadati</taxon>
        <taxon>Pseudomonadota</taxon>
        <taxon>Alphaproteobacteria</taxon>
        <taxon>Hyphomicrobiales</taxon>
        <taxon>Nitrobacteraceae</taxon>
        <taxon>Nitrobacter</taxon>
    </lineage>
</organism>
<name>A0A1V4HXB7_NITVU</name>
<dbReference type="EMBL" id="MWPQ01000042">
    <property type="protein sequence ID" value="OPH82631.1"/>
    <property type="molecule type" value="Genomic_DNA"/>
</dbReference>
<dbReference type="AlphaFoldDB" id="A0A1V4HXB7"/>
<gene>
    <name evidence="1" type="ORF">B2M20_11220</name>
</gene>
<comment type="caution">
    <text evidence="1">The sequence shown here is derived from an EMBL/GenBank/DDBJ whole genome shotgun (WGS) entry which is preliminary data.</text>
</comment>
<proteinExistence type="predicted"/>
<accession>A0A1V4HXB7</accession>
<keyword evidence="2" id="KW-1185">Reference proteome</keyword>
<evidence type="ECO:0000313" key="2">
    <source>
        <dbReference type="Proteomes" id="UP000189940"/>
    </source>
</evidence>
<evidence type="ECO:0008006" key="3">
    <source>
        <dbReference type="Google" id="ProtNLM"/>
    </source>
</evidence>
<dbReference type="Proteomes" id="UP000189940">
    <property type="component" value="Unassembled WGS sequence"/>
</dbReference>
<evidence type="ECO:0000313" key="1">
    <source>
        <dbReference type="EMBL" id="OPH82631.1"/>
    </source>
</evidence>
<dbReference type="RefSeq" id="WP_079447130.1">
    <property type="nucleotide sequence ID" value="NZ_JAVDPZ010000023.1"/>
</dbReference>
<reference evidence="1 2" key="1">
    <citation type="submission" date="2017-02" db="EMBL/GenBank/DDBJ databases">
        <title>Genome sequence of the nitrite-oxidizing bacterium Nitrobacter vulgaris strain Ab1.</title>
        <authorList>
            <person name="Mellbye B.L."/>
            <person name="Davis E.W."/>
            <person name="Spieck E."/>
            <person name="Chang J.H."/>
            <person name="Bottomley P.J."/>
            <person name="Sayavedra-Soto L.A."/>
        </authorList>
    </citation>
    <scope>NUCLEOTIDE SEQUENCE [LARGE SCALE GENOMIC DNA]</scope>
    <source>
        <strain evidence="1 2">Ab1</strain>
    </source>
</reference>
<protein>
    <recommendedName>
        <fullName evidence="3">Gene transfer agent family protein</fullName>
    </recommendedName>
</protein>